<dbReference type="AlphaFoldDB" id="A0A3P3W6N8"/>
<keyword evidence="2" id="KW-1185">Reference proteome</keyword>
<dbReference type="EMBL" id="RQVS01000002">
    <property type="protein sequence ID" value="RRJ88323.1"/>
    <property type="molecule type" value="Genomic_DNA"/>
</dbReference>
<sequence length="200" mass="22078">MRWDDLFDDLASQFDAGLEEERRRALIDEERLRVSRLTTRDRLSALASTLQPDEHIGLQLHSGDRVDIVPVEIGADWLGADLVGPAHRYGACLIALGGIGALLLTPEQVARSMQPMSERAGGLSARLGFGIALRDLARRRLACEFSTRLGVVYGTVDRVGRDHLDIAVHDPEVPRRASAVITTRILPLDDLLVVRIRTTD</sequence>
<organism evidence="1 2">
    <name type="scientific">Gulosibacter macacae</name>
    <dbReference type="NCBI Taxonomy" id="2488791"/>
    <lineage>
        <taxon>Bacteria</taxon>
        <taxon>Bacillati</taxon>
        <taxon>Actinomycetota</taxon>
        <taxon>Actinomycetes</taxon>
        <taxon>Micrococcales</taxon>
        <taxon>Microbacteriaceae</taxon>
        <taxon>Gulosibacter</taxon>
    </lineage>
</organism>
<name>A0A3P3W6N8_9MICO</name>
<reference evidence="1 2" key="1">
    <citation type="submission" date="2018-11" db="EMBL/GenBank/DDBJ databases">
        <title>YIM 102482-1 draft genome.</title>
        <authorList>
            <person name="Li G."/>
            <person name="Jiang Y."/>
        </authorList>
    </citation>
    <scope>NUCLEOTIDE SEQUENCE [LARGE SCALE GENOMIC DNA]</scope>
    <source>
        <strain evidence="1 2">YIM 102482-1</strain>
    </source>
</reference>
<evidence type="ECO:0000313" key="2">
    <source>
        <dbReference type="Proteomes" id="UP000274391"/>
    </source>
</evidence>
<proteinExistence type="predicted"/>
<dbReference type="Proteomes" id="UP000274391">
    <property type="component" value="Unassembled WGS sequence"/>
</dbReference>
<dbReference type="RefSeq" id="WP_124969494.1">
    <property type="nucleotide sequence ID" value="NZ_RQVS01000002.1"/>
</dbReference>
<comment type="caution">
    <text evidence="1">The sequence shown here is derived from an EMBL/GenBank/DDBJ whole genome shotgun (WGS) entry which is preliminary data.</text>
</comment>
<protein>
    <submittedName>
        <fullName evidence="1">Uncharacterized protein</fullName>
    </submittedName>
</protein>
<accession>A0A3P3W6N8</accession>
<dbReference type="OrthoDB" id="3827359at2"/>
<gene>
    <name evidence="1" type="ORF">EG850_02460</name>
</gene>
<evidence type="ECO:0000313" key="1">
    <source>
        <dbReference type="EMBL" id="RRJ88323.1"/>
    </source>
</evidence>